<keyword evidence="3" id="KW-1185">Reference proteome</keyword>
<dbReference type="EMBL" id="RJKE01000001">
    <property type="protein sequence ID" value="ROO83177.1"/>
    <property type="molecule type" value="Genomic_DNA"/>
</dbReference>
<dbReference type="RefSeq" id="WP_123662131.1">
    <property type="nucleotide sequence ID" value="NZ_RJKE01000001.1"/>
</dbReference>
<dbReference type="Proteomes" id="UP000272400">
    <property type="component" value="Unassembled WGS sequence"/>
</dbReference>
<dbReference type="Pfam" id="PF12323">
    <property type="entry name" value="HTH_OrfB_IS605"/>
    <property type="match status" value="1"/>
</dbReference>
<comment type="caution">
    <text evidence="2">The sequence shown here is derived from an EMBL/GenBank/DDBJ whole genome shotgun (WGS) entry which is preliminary data.</text>
</comment>
<name>A0A3N1CPC7_9ACTN</name>
<organism evidence="2 3">
    <name type="scientific">Actinocorallia herbida</name>
    <dbReference type="NCBI Taxonomy" id="58109"/>
    <lineage>
        <taxon>Bacteria</taxon>
        <taxon>Bacillati</taxon>
        <taxon>Actinomycetota</taxon>
        <taxon>Actinomycetes</taxon>
        <taxon>Streptosporangiales</taxon>
        <taxon>Thermomonosporaceae</taxon>
        <taxon>Actinocorallia</taxon>
    </lineage>
</organism>
<gene>
    <name evidence="2" type="ORF">EDD29_0671</name>
</gene>
<dbReference type="OrthoDB" id="6230307at2"/>
<protein>
    <submittedName>
        <fullName evidence="2">Helix-turn-helix protein</fullName>
    </submittedName>
</protein>
<reference evidence="2 3" key="1">
    <citation type="submission" date="2018-11" db="EMBL/GenBank/DDBJ databases">
        <title>Sequencing the genomes of 1000 actinobacteria strains.</title>
        <authorList>
            <person name="Klenk H.-P."/>
        </authorList>
    </citation>
    <scope>NUCLEOTIDE SEQUENCE [LARGE SCALE GENOMIC DNA]</scope>
    <source>
        <strain evidence="2 3">DSM 44254</strain>
    </source>
</reference>
<evidence type="ECO:0000313" key="3">
    <source>
        <dbReference type="Proteomes" id="UP000272400"/>
    </source>
</evidence>
<dbReference type="AlphaFoldDB" id="A0A3N1CPC7"/>
<dbReference type="InterPro" id="IPR021027">
    <property type="entry name" value="Transposase_put_HTH"/>
</dbReference>
<sequence>MSRMVAFRFTLEPSGEQEALLRTAAGASRAAYNMLLSLVKDRVTARQSDPGVVVPWSAFDLINAVNAWKRQVLDAAGASWHRTIPAVVFEEAAVDLARGLAAFTESRSGE</sequence>
<feature type="domain" description="Transposase putative helix-turn-helix" evidence="1">
    <location>
        <begin position="5"/>
        <end position="46"/>
    </location>
</feature>
<accession>A0A3N1CPC7</accession>
<evidence type="ECO:0000259" key="1">
    <source>
        <dbReference type="Pfam" id="PF12323"/>
    </source>
</evidence>
<evidence type="ECO:0000313" key="2">
    <source>
        <dbReference type="EMBL" id="ROO83177.1"/>
    </source>
</evidence>
<proteinExistence type="predicted"/>